<evidence type="ECO:0000313" key="2">
    <source>
        <dbReference type="EMBL" id="MDJ1651828.1"/>
    </source>
</evidence>
<protein>
    <submittedName>
        <fullName evidence="2">Type II toxin-antitoxin system RelE/ParE family toxin</fullName>
    </submittedName>
</protein>
<evidence type="ECO:0000256" key="1">
    <source>
        <dbReference type="ARBA" id="ARBA00022649"/>
    </source>
</evidence>
<dbReference type="Proteomes" id="UP001232750">
    <property type="component" value="Unassembled WGS sequence"/>
</dbReference>
<dbReference type="RefSeq" id="WP_283833180.1">
    <property type="nucleotide sequence ID" value="NZ_JASJEU010000025.1"/>
</dbReference>
<keyword evidence="3" id="KW-1185">Reference proteome</keyword>
<gene>
    <name evidence="2" type="ORF">QNJ86_13540</name>
</gene>
<comment type="caution">
    <text evidence="2">The sequence shown here is derived from an EMBL/GenBank/DDBJ whole genome shotgun (WGS) entry which is preliminary data.</text>
</comment>
<name>A0ABT7DT96_9ACTN</name>
<reference evidence="2 3" key="1">
    <citation type="submission" date="2023-05" db="EMBL/GenBank/DDBJ databases">
        <title>Gordonibacter KGMB12511T sp. nov., isolated from faeces of healthy Korean.</title>
        <authorList>
            <person name="Kim H.S."/>
            <person name="Kim J.-S."/>
            <person name="Suh M.K."/>
            <person name="Eom M.K."/>
            <person name="Do H.E."/>
            <person name="Lee J.-S."/>
        </authorList>
    </citation>
    <scope>NUCLEOTIDE SEQUENCE [LARGE SCALE GENOMIC DNA]</scope>
    <source>
        <strain evidence="2 3">KGMB12511</strain>
    </source>
</reference>
<dbReference type="EMBL" id="JASJEU010000025">
    <property type="protein sequence ID" value="MDJ1651828.1"/>
    <property type="molecule type" value="Genomic_DNA"/>
</dbReference>
<dbReference type="InterPro" id="IPR035093">
    <property type="entry name" value="RelE/ParE_toxin_dom_sf"/>
</dbReference>
<keyword evidence="1" id="KW-1277">Toxin-antitoxin system</keyword>
<accession>A0ABT7DT96</accession>
<dbReference type="Gene3D" id="3.30.2310.20">
    <property type="entry name" value="RelE-like"/>
    <property type="match status" value="1"/>
</dbReference>
<proteinExistence type="predicted"/>
<sequence length="89" mass="10355">MPELIYTEGFVADVAQIRFESKRNEIKRRVDLLSGFPELGSPNLPRSLVEQYGDTVRKLVVSPFLIVYEYHEDEDTVYLLGLIHQRSAW</sequence>
<organism evidence="2 3">
    <name type="scientific">Gordonibacter faecis</name>
    <dbReference type="NCBI Taxonomy" id="3047475"/>
    <lineage>
        <taxon>Bacteria</taxon>
        <taxon>Bacillati</taxon>
        <taxon>Actinomycetota</taxon>
        <taxon>Coriobacteriia</taxon>
        <taxon>Eggerthellales</taxon>
        <taxon>Eggerthellaceae</taxon>
        <taxon>Gordonibacter</taxon>
    </lineage>
</organism>
<dbReference type="Pfam" id="PF05016">
    <property type="entry name" value="ParE_toxin"/>
    <property type="match status" value="1"/>
</dbReference>
<evidence type="ECO:0000313" key="3">
    <source>
        <dbReference type="Proteomes" id="UP001232750"/>
    </source>
</evidence>
<dbReference type="InterPro" id="IPR007712">
    <property type="entry name" value="RelE/ParE_toxin"/>
</dbReference>